<dbReference type="EMBL" id="JBFNXQ010000025">
    <property type="protein sequence ID" value="MEX5718716.1"/>
    <property type="molecule type" value="Genomic_DNA"/>
</dbReference>
<keyword evidence="1" id="KW-1133">Transmembrane helix</keyword>
<feature type="transmembrane region" description="Helical" evidence="1">
    <location>
        <begin position="6"/>
        <end position="24"/>
    </location>
</feature>
<dbReference type="Proteomes" id="UP001560045">
    <property type="component" value="Unassembled WGS sequence"/>
</dbReference>
<proteinExistence type="predicted"/>
<organism evidence="2 3">
    <name type="scientific">Geodermatophilus maliterrae</name>
    <dbReference type="NCBI Taxonomy" id="3162531"/>
    <lineage>
        <taxon>Bacteria</taxon>
        <taxon>Bacillati</taxon>
        <taxon>Actinomycetota</taxon>
        <taxon>Actinomycetes</taxon>
        <taxon>Geodermatophilales</taxon>
        <taxon>Geodermatophilaceae</taxon>
        <taxon>Geodermatophilus</taxon>
    </lineage>
</organism>
<evidence type="ECO:0000313" key="3">
    <source>
        <dbReference type="Proteomes" id="UP001560045"/>
    </source>
</evidence>
<accession>A0ABV3XG92</accession>
<keyword evidence="1" id="KW-0812">Transmembrane</keyword>
<protein>
    <submittedName>
        <fullName evidence="2">Uncharacterized protein</fullName>
    </submittedName>
</protein>
<evidence type="ECO:0000313" key="2">
    <source>
        <dbReference type="EMBL" id="MEX5718716.1"/>
    </source>
</evidence>
<keyword evidence="3" id="KW-1185">Reference proteome</keyword>
<gene>
    <name evidence="2" type="ORF">ABQ292_10125</name>
</gene>
<comment type="caution">
    <text evidence="2">The sequence shown here is derived from an EMBL/GenBank/DDBJ whole genome shotgun (WGS) entry which is preliminary data.</text>
</comment>
<sequence>MTAVVVVGVVAVLLVMALGLWRAWTVTERRSRVSAGRSPSSLRSRPAHHAGYVAGGGVVSGGLVSGGGFDGGGGFGGGGCDGGGGGGGF</sequence>
<evidence type="ECO:0000256" key="1">
    <source>
        <dbReference type="SAM" id="Phobius"/>
    </source>
</evidence>
<reference evidence="2 3" key="1">
    <citation type="submission" date="2024-06" db="EMBL/GenBank/DDBJ databases">
        <title>Draft genome sequence of Geodermatophilus badlandi, a novel member of the Geodermatophilaceae isolated from badland sedimentary rocks in the Red desert, Wyoming, USA.</title>
        <authorList>
            <person name="Ben Tekaya S."/>
            <person name="Nouioui I."/>
            <person name="Flores G.M."/>
            <person name="Shaal M.N."/>
            <person name="Bredoire F."/>
            <person name="Basile F."/>
            <person name="Van Diepen L."/>
            <person name="Ward N.L."/>
        </authorList>
    </citation>
    <scope>NUCLEOTIDE SEQUENCE [LARGE SCALE GENOMIC DNA]</scope>
    <source>
        <strain evidence="2 3">WL48A</strain>
    </source>
</reference>
<name>A0ABV3XG92_9ACTN</name>
<keyword evidence="1" id="KW-0472">Membrane</keyword>
<dbReference type="RefSeq" id="WP_369205848.1">
    <property type="nucleotide sequence ID" value="NZ_JBFNXQ010000025.1"/>
</dbReference>